<protein>
    <submittedName>
        <fullName evidence="1">Uncharacterized protein</fullName>
    </submittedName>
</protein>
<organism evidence="1 2">
    <name type="scientific">Ceriporiopsis subvermispora (strain B)</name>
    <name type="common">White-rot fungus</name>
    <name type="synonym">Gelatoporia subvermispora</name>
    <dbReference type="NCBI Taxonomy" id="914234"/>
    <lineage>
        <taxon>Eukaryota</taxon>
        <taxon>Fungi</taxon>
        <taxon>Dikarya</taxon>
        <taxon>Basidiomycota</taxon>
        <taxon>Agaricomycotina</taxon>
        <taxon>Agaricomycetes</taxon>
        <taxon>Polyporales</taxon>
        <taxon>Gelatoporiaceae</taxon>
        <taxon>Gelatoporia</taxon>
    </lineage>
</organism>
<dbReference type="AlphaFoldDB" id="M2QZJ8"/>
<reference evidence="1 2" key="1">
    <citation type="journal article" date="2012" name="Proc. Natl. Acad. Sci. U.S.A.">
        <title>Comparative genomics of Ceriporiopsis subvermispora and Phanerochaete chrysosporium provide insight into selective ligninolysis.</title>
        <authorList>
            <person name="Fernandez-Fueyo E."/>
            <person name="Ruiz-Duenas F.J."/>
            <person name="Ferreira P."/>
            <person name="Floudas D."/>
            <person name="Hibbett D.S."/>
            <person name="Canessa P."/>
            <person name="Larrondo L.F."/>
            <person name="James T.Y."/>
            <person name="Seelenfreund D."/>
            <person name="Lobos S."/>
            <person name="Polanco R."/>
            <person name="Tello M."/>
            <person name="Honda Y."/>
            <person name="Watanabe T."/>
            <person name="Watanabe T."/>
            <person name="Ryu J.S."/>
            <person name="Kubicek C.P."/>
            <person name="Schmoll M."/>
            <person name="Gaskell J."/>
            <person name="Hammel K.E."/>
            <person name="St John F.J."/>
            <person name="Vanden Wymelenberg A."/>
            <person name="Sabat G."/>
            <person name="Splinter BonDurant S."/>
            <person name="Syed K."/>
            <person name="Yadav J.S."/>
            <person name="Doddapaneni H."/>
            <person name="Subramanian V."/>
            <person name="Lavin J.L."/>
            <person name="Oguiza J.A."/>
            <person name="Perez G."/>
            <person name="Pisabarro A.G."/>
            <person name="Ramirez L."/>
            <person name="Santoyo F."/>
            <person name="Master E."/>
            <person name="Coutinho P.M."/>
            <person name="Henrissat B."/>
            <person name="Lombard V."/>
            <person name="Magnuson J.K."/>
            <person name="Kuees U."/>
            <person name="Hori C."/>
            <person name="Igarashi K."/>
            <person name="Samejima M."/>
            <person name="Held B.W."/>
            <person name="Barry K.W."/>
            <person name="LaButti K.M."/>
            <person name="Lapidus A."/>
            <person name="Lindquist E.A."/>
            <person name="Lucas S.M."/>
            <person name="Riley R."/>
            <person name="Salamov A.A."/>
            <person name="Hoffmeister D."/>
            <person name="Schwenk D."/>
            <person name="Hadar Y."/>
            <person name="Yarden O."/>
            <person name="de Vries R.P."/>
            <person name="Wiebenga A."/>
            <person name="Stenlid J."/>
            <person name="Eastwood D."/>
            <person name="Grigoriev I.V."/>
            <person name="Berka R.M."/>
            <person name="Blanchette R.A."/>
            <person name="Kersten P."/>
            <person name="Martinez A.T."/>
            <person name="Vicuna R."/>
            <person name="Cullen D."/>
        </authorList>
    </citation>
    <scope>NUCLEOTIDE SEQUENCE [LARGE SCALE GENOMIC DNA]</scope>
    <source>
        <strain evidence="1 2">B</strain>
    </source>
</reference>
<accession>M2QZJ8</accession>
<name>M2QZJ8_CERS8</name>
<dbReference type="OrthoDB" id="3254930at2759"/>
<dbReference type="HOGENOM" id="CLU_3106165_0_0_1"/>
<dbReference type="EMBL" id="KB445814">
    <property type="protein sequence ID" value="EMD31981.1"/>
    <property type="molecule type" value="Genomic_DNA"/>
</dbReference>
<proteinExistence type="predicted"/>
<sequence length="51" mass="5577">LDLDKHALDAIVKHGKQKQSIAPENKAERQCFDVLSVIDYMSGHVQGSNAA</sequence>
<evidence type="ECO:0000313" key="1">
    <source>
        <dbReference type="EMBL" id="EMD31981.1"/>
    </source>
</evidence>
<gene>
    <name evidence="1" type="ORF">CERSUDRAFT_59326</name>
</gene>
<evidence type="ECO:0000313" key="2">
    <source>
        <dbReference type="Proteomes" id="UP000016930"/>
    </source>
</evidence>
<keyword evidence="2" id="KW-1185">Reference proteome</keyword>
<feature type="non-terminal residue" evidence="1">
    <location>
        <position position="1"/>
    </location>
</feature>
<dbReference type="Proteomes" id="UP000016930">
    <property type="component" value="Unassembled WGS sequence"/>
</dbReference>